<evidence type="ECO:0000313" key="2">
    <source>
        <dbReference type="EMBL" id="EKS31755.1"/>
    </source>
</evidence>
<keyword evidence="3" id="KW-1185">Reference proteome</keyword>
<reference evidence="2 3" key="1">
    <citation type="submission" date="2012-04" db="EMBL/GenBank/DDBJ databases">
        <title>The Genome Sequence of Afipia clevelandensis ATCC 49720.</title>
        <authorList>
            <consortium name="The Broad Institute Genome Sequencing Platform"/>
            <person name="Earl A."/>
            <person name="Ward D."/>
            <person name="Feldgarden M."/>
            <person name="Gevers D."/>
            <person name="Huys G."/>
            <person name="Walker B."/>
            <person name="Young S.K."/>
            <person name="Zeng Q."/>
            <person name="Gargeya S."/>
            <person name="Fitzgerald M."/>
            <person name="Haas B."/>
            <person name="Abouelleil A."/>
            <person name="Alvarado L."/>
            <person name="Arachchi H.M."/>
            <person name="Berlin A."/>
            <person name="Chapman S.B."/>
            <person name="Goldberg J."/>
            <person name="Griggs A."/>
            <person name="Gujja S."/>
            <person name="Hansen M."/>
            <person name="Howarth C."/>
            <person name="Imamovic A."/>
            <person name="Larimer J."/>
            <person name="McCowen C."/>
            <person name="Montmayeur A."/>
            <person name="Murphy C."/>
            <person name="Neiman D."/>
            <person name="Pearson M."/>
            <person name="Priest M."/>
            <person name="Roberts A."/>
            <person name="Saif S."/>
            <person name="Shea T."/>
            <person name="Sisk P."/>
            <person name="Sykes S."/>
            <person name="Wortman J."/>
            <person name="Nusbaum C."/>
            <person name="Birren B."/>
        </authorList>
    </citation>
    <scope>NUCLEOTIDE SEQUENCE [LARGE SCALE GENOMIC DNA]</scope>
    <source>
        <strain evidence="2 3">ATCC 49720</strain>
    </source>
</reference>
<feature type="region of interest" description="Disordered" evidence="1">
    <location>
        <begin position="84"/>
        <end position="105"/>
    </location>
</feature>
<organism evidence="2 3">
    <name type="scientific">Afipia clevelandensis ATCC 49720</name>
    <dbReference type="NCBI Taxonomy" id="883079"/>
    <lineage>
        <taxon>Bacteria</taxon>
        <taxon>Pseudomonadati</taxon>
        <taxon>Pseudomonadota</taxon>
        <taxon>Alphaproteobacteria</taxon>
        <taxon>Hyphomicrobiales</taxon>
        <taxon>Nitrobacteraceae</taxon>
        <taxon>Afipia</taxon>
    </lineage>
</organism>
<accession>K8NWH6</accession>
<feature type="compositionally biased region" description="Polar residues" evidence="1">
    <location>
        <begin position="86"/>
        <end position="95"/>
    </location>
</feature>
<dbReference type="EMBL" id="AGWY01000018">
    <property type="protein sequence ID" value="EKS31755.1"/>
    <property type="molecule type" value="Genomic_DNA"/>
</dbReference>
<protein>
    <submittedName>
        <fullName evidence="2">Uncharacterized protein</fullName>
    </submittedName>
</protein>
<gene>
    <name evidence="2" type="ORF">HMPREF9696_03976</name>
</gene>
<evidence type="ECO:0000256" key="1">
    <source>
        <dbReference type="SAM" id="MobiDB-lite"/>
    </source>
</evidence>
<dbReference type="OrthoDB" id="8241865at2"/>
<dbReference type="Proteomes" id="UP000001095">
    <property type="component" value="Unassembled WGS sequence"/>
</dbReference>
<name>K8NWH6_9BRAD</name>
<evidence type="ECO:0000313" key="3">
    <source>
        <dbReference type="Proteomes" id="UP000001095"/>
    </source>
</evidence>
<comment type="caution">
    <text evidence="2">The sequence shown here is derived from an EMBL/GenBank/DDBJ whole genome shotgun (WGS) entry which is preliminary data.</text>
</comment>
<sequence length="160" mass="17256">MLTRLTRPKRLRAGWLIALVYMLCVLAPGVSFAFADGSRAAPCLTDENHGLGIVHVHEYSTSQHVHKDGHVHEHPDGNADFDKLNSPDSMTSVADETSDPATAHHKASGGQCCGMVCLSALPTTVIDIVKSSTPTSVCESESYRNVVDNAPPRHYRPPIS</sequence>
<dbReference type="AlphaFoldDB" id="K8NWH6"/>
<dbReference type="HOGENOM" id="CLU_118932_0_0_5"/>
<proteinExistence type="predicted"/>